<dbReference type="GO" id="GO:0046348">
    <property type="term" value="P:amino sugar catabolic process"/>
    <property type="evidence" value="ECO:0007669"/>
    <property type="project" value="TreeGrafter"/>
</dbReference>
<organism evidence="1">
    <name type="scientific">bioreactor metagenome</name>
    <dbReference type="NCBI Taxonomy" id="1076179"/>
    <lineage>
        <taxon>unclassified sequences</taxon>
        <taxon>metagenomes</taxon>
        <taxon>ecological metagenomes</taxon>
    </lineage>
</organism>
<comment type="caution">
    <text evidence="1">The sequence shown here is derived from an EMBL/GenBank/DDBJ whole genome shotgun (WGS) entry which is preliminary data.</text>
</comment>
<sequence length="92" mass="10251">MALKLALNTVSTGTMVKFGRVSGNWMSHVSISNKKLIDRGIRLLAELGNLEYADACYALFEAVEAMKHEHFEGNEPPSAVQYALRRLRSRGI</sequence>
<dbReference type="PANTHER" id="PTHR10088">
    <property type="entry name" value="GLUCOKINASE REGULATORY PROTEIN"/>
    <property type="match status" value="1"/>
</dbReference>
<dbReference type="GO" id="GO:0016803">
    <property type="term" value="F:ether hydrolase activity"/>
    <property type="evidence" value="ECO:0007669"/>
    <property type="project" value="TreeGrafter"/>
</dbReference>
<reference evidence="1" key="1">
    <citation type="submission" date="2019-08" db="EMBL/GenBank/DDBJ databases">
        <authorList>
            <person name="Kucharzyk K."/>
            <person name="Murdoch R.W."/>
            <person name="Higgins S."/>
            <person name="Loffler F."/>
        </authorList>
    </citation>
    <scope>NUCLEOTIDE SEQUENCE</scope>
</reference>
<gene>
    <name evidence="1" type="primary">murQ_27</name>
    <name evidence="1" type="ORF">SDC9_176101</name>
</gene>
<dbReference type="PANTHER" id="PTHR10088:SF4">
    <property type="entry name" value="GLUCOKINASE REGULATORY PROTEIN"/>
    <property type="match status" value="1"/>
</dbReference>
<dbReference type="GO" id="GO:0016835">
    <property type="term" value="F:carbon-oxygen lyase activity"/>
    <property type="evidence" value="ECO:0007669"/>
    <property type="project" value="TreeGrafter"/>
</dbReference>
<name>A0A645GP13_9ZZZZ</name>
<keyword evidence="1" id="KW-0456">Lyase</keyword>
<accession>A0A645GP13</accession>
<dbReference type="GO" id="GO:0009254">
    <property type="term" value="P:peptidoglycan turnover"/>
    <property type="evidence" value="ECO:0007669"/>
    <property type="project" value="TreeGrafter"/>
</dbReference>
<dbReference type="InterPro" id="IPR040190">
    <property type="entry name" value="MURQ/GCKR"/>
</dbReference>
<dbReference type="Gene3D" id="3.40.50.10490">
    <property type="entry name" value="Glucose-6-phosphate isomerase like protein, domain 1"/>
    <property type="match status" value="1"/>
</dbReference>
<dbReference type="EMBL" id="VSSQ01079023">
    <property type="protein sequence ID" value="MPN28658.1"/>
    <property type="molecule type" value="Genomic_DNA"/>
</dbReference>
<proteinExistence type="predicted"/>
<evidence type="ECO:0000313" key="1">
    <source>
        <dbReference type="EMBL" id="MPN28658.1"/>
    </source>
</evidence>
<protein>
    <submittedName>
        <fullName evidence="1">N-acetylmuramic acid 6-phosphate etherase</fullName>
        <ecNumber evidence="1">4.2.1.126</ecNumber>
    </submittedName>
</protein>
<dbReference type="EC" id="4.2.1.126" evidence="1"/>
<dbReference type="AlphaFoldDB" id="A0A645GP13"/>